<feature type="repeat" description="TPR" evidence="12">
    <location>
        <begin position="240"/>
        <end position="273"/>
    </location>
</feature>
<dbReference type="Gene3D" id="2.10.110.20">
    <property type="match status" value="1"/>
</dbReference>
<dbReference type="GO" id="GO:0044666">
    <property type="term" value="C:MLL3/4 complex"/>
    <property type="evidence" value="ECO:0007669"/>
    <property type="project" value="TreeGrafter"/>
</dbReference>
<evidence type="ECO:0000256" key="12">
    <source>
        <dbReference type="PROSITE-ProRule" id="PRU00339"/>
    </source>
</evidence>
<keyword evidence="6" id="KW-0156">Chromatin regulator</keyword>
<dbReference type="SUPFAM" id="SSF48452">
    <property type="entry name" value="TPR-like"/>
    <property type="match status" value="1"/>
</dbReference>
<feature type="repeat" description="TPR" evidence="12">
    <location>
        <begin position="443"/>
        <end position="476"/>
    </location>
</feature>
<dbReference type="SUPFAM" id="SSF51197">
    <property type="entry name" value="Clavaminate synthase-like"/>
    <property type="match status" value="1"/>
</dbReference>
<keyword evidence="3" id="KW-0597">Phosphoprotein</keyword>
<dbReference type="GO" id="GO:0010468">
    <property type="term" value="P:regulation of gene expression"/>
    <property type="evidence" value="ECO:0007669"/>
    <property type="project" value="TreeGrafter"/>
</dbReference>
<feature type="domain" description="JmjC" evidence="15">
    <location>
        <begin position="930"/>
        <end position="1093"/>
    </location>
</feature>
<dbReference type="Gene3D" id="1.25.40.10">
    <property type="entry name" value="Tetratricopeptide repeat domain"/>
    <property type="match status" value="2"/>
</dbReference>
<keyword evidence="17" id="KW-1185">Reference proteome</keyword>
<dbReference type="Pfam" id="PF21326">
    <property type="entry name" value="KDM6_GATAL"/>
    <property type="match status" value="1"/>
</dbReference>
<evidence type="ECO:0000256" key="8">
    <source>
        <dbReference type="ARBA" id="ARBA00023002"/>
    </source>
</evidence>
<dbReference type="GO" id="GO:0000978">
    <property type="term" value="F:RNA polymerase II cis-regulatory region sequence-specific DNA binding"/>
    <property type="evidence" value="ECO:0007669"/>
    <property type="project" value="TreeGrafter"/>
</dbReference>
<dbReference type="PANTHER" id="PTHR14017">
    <property type="entry name" value="LYSINE-SPECIFIC DEMETHYLASE"/>
    <property type="match status" value="1"/>
</dbReference>
<name>A0AA36G8B6_9BILA</name>
<dbReference type="InterPro" id="IPR048560">
    <property type="entry name" value="KDM6A_B-like_GATAL"/>
</dbReference>
<feature type="non-terminal residue" evidence="16">
    <location>
        <position position="1243"/>
    </location>
</feature>
<evidence type="ECO:0000256" key="6">
    <source>
        <dbReference type="ARBA" id="ARBA00022853"/>
    </source>
</evidence>
<comment type="subcellular location">
    <subcellularLocation>
        <location evidence="2">Nucleus</location>
    </subcellularLocation>
</comment>
<evidence type="ECO:0000256" key="11">
    <source>
        <dbReference type="ARBA" id="ARBA00034483"/>
    </source>
</evidence>
<keyword evidence="7" id="KW-0223">Dioxygenase</keyword>
<dbReference type="EMBL" id="CATQJA010002665">
    <property type="protein sequence ID" value="CAJ0583638.1"/>
    <property type="molecule type" value="Genomic_DNA"/>
</dbReference>
<dbReference type="GO" id="GO:0046872">
    <property type="term" value="F:metal ion binding"/>
    <property type="evidence" value="ECO:0007669"/>
    <property type="project" value="UniProtKB-KW"/>
</dbReference>
<protein>
    <recommendedName>
        <fullName evidence="15">JmjC domain-containing protein</fullName>
    </recommendedName>
</protein>
<evidence type="ECO:0000256" key="2">
    <source>
        <dbReference type="ARBA" id="ARBA00004123"/>
    </source>
</evidence>
<accession>A0AA36G8B6</accession>
<dbReference type="Pfam" id="PF00515">
    <property type="entry name" value="TPR_1"/>
    <property type="match status" value="1"/>
</dbReference>
<dbReference type="InterPro" id="IPR019734">
    <property type="entry name" value="TPR_rpt"/>
</dbReference>
<keyword evidence="10" id="KW-0539">Nucleus</keyword>
<keyword evidence="5" id="KW-0862">Zinc</keyword>
<dbReference type="PROSITE" id="PS50293">
    <property type="entry name" value="TPR_REGION"/>
    <property type="match status" value="1"/>
</dbReference>
<evidence type="ECO:0000256" key="1">
    <source>
        <dbReference type="ARBA" id="ARBA00001954"/>
    </source>
</evidence>
<evidence type="ECO:0000256" key="4">
    <source>
        <dbReference type="ARBA" id="ARBA00022723"/>
    </source>
</evidence>
<dbReference type="InterPro" id="IPR003347">
    <property type="entry name" value="JmjC_dom"/>
</dbReference>
<sequence>MSLGNSGGDSDVADEAETLNGHANENGHHDVKDDHSSSGRASASQMSEGQPSHSSEPMEEDIVKSEPADEQMDTDEPNTATPARPEILSALAKDEEDPWPNVIYADDVQAGPMTWKNWLEQTDTPTVPTMTKTQRERLEALSSLMWNDFYNNGDPTSHEEKEILYRGFKRREAEINYIEERIRTPEIWENAKKKRRWVKILFRRMMSMGHVTLLAHDWCRAHSAYKYCFRLSKEEFARHSGAYFGLGLVYFHFKKFKLAIEAFNTQLYYFPELDIVPDIHCRLGSSFKHLEQYGLALKHYTCAFSDCRDSWFHTKTQLRICIALCHSLSGDLQKAYDDLKKLEEELGGATATGQSTPSPAVSDRATVLRELGWVCYQFEHQDPGARTAKLEEAEGYLNKSKELEPNHGKTYYYLGRCFGENKGRAHDAFLHYRQAIDKSEGDADTWCSIGLLYQDQNQPMDALQAFICAVELNPEHSPAWTNLGQLYLKEQQFPDALECFKQALKHNPVCPAPLKQHIAILESEINIAGAPSANRTTQPKTPGAIELPPLDQAHKQPIPSELRTRQNDANLAKQFRYREGSPLWKMAELGVCRKRHIKEEDDEEGEEDDEMDLQQVAVYSVLEPNKKILDAGHKSIQKKLGKMRKPSSDRDSLSPMSMADLLKPDASSAMQYVVSDLAYKKLKEELELEAIKEEAAENQPPKKPKLHKLPHKFSLLAPLNLGLDVTAEQVLTKAAKRIDCLDQYEPIFEEDVPPPEPPKAPKVDPEKLEKLSKRPELGYQNTPLINVESRAEAQLTALQQYLQAPKCCVANVRGLTSVLRMDLSLFSTKTLTEMIPEETIEVRTQYRMDGDRNVNQAGLPTWEFYSAPGNSKVIDYAQYQAQTFKHCLKEEEEKLRKSGAKYGQQDNGKKASQNPQIKFGTNIDLSEPKKYPRQIKELQKLPAFCRPGGASDMLSHLGFEIMGMNTVQMYMKVPGARTPAHVENNCFASVNVNIGPGDCEWFAVPYEYWSEINRMCNERKIDFLRDSWWPDVKELLKAGIPVYRFMQKAGDVVWVAPGCVHWVQATGWCNNIAWNVGPLTAFQLDVSLVSYEWNKLTQYNSLVPMQLLCWQLAKNIQFTNQAAWSVIRGVLIRSLAYCKMIAKYVESCGKVIKYQPRQPDSKGREPTCVLCEVEVFNILFVKQENTDRSDAAYFNYCVNCARKKKFHKDESFYVLQQITFDELIAIFDKFQLTPNSRRLNLVA</sequence>
<keyword evidence="12" id="KW-0802">TPR repeat</keyword>
<comment type="cofactor">
    <cofactor evidence="1">
        <name>Fe(2+)</name>
        <dbReference type="ChEBI" id="CHEBI:29033"/>
    </cofactor>
</comment>
<dbReference type="SMART" id="SM00028">
    <property type="entry name" value="TPR"/>
    <property type="match status" value="6"/>
</dbReference>
<comment type="similarity">
    <text evidence="11">Belongs to the UTX family.</text>
</comment>
<evidence type="ECO:0000256" key="9">
    <source>
        <dbReference type="ARBA" id="ARBA00023004"/>
    </source>
</evidence>
<feature type="coiled-coil region" evidence="13">
    <location>
        <begin position="325"/>
        <end position="352"/>
    </location>
</feature>
<evidence type="ECO:0000256" key="13">
    <source>
        <dbReference type="SAM" id="Coils"/>
    </source>
</evidence>
<comment type="caution">
    <text evidence="16">The sequence shown here is derived from an EMBL/GenBank/DDBJ whole genome shotgun (WGS) entry which is preliminary data.</text>
</comment>
<dbReference type="InterPro" id="IPR011990">
    <property type="entry name" value="TPR-like_helical_dom_sf"/>
</dbReference>
<dbReference type="Gene3D" id="1.20.58.1370">
    <property type="match status" value="1"/>
</dbReference>
<dbReference type="PROSITE" id="PS50005">
    <property type="entry name" value="TPR"/>
    <property type="match status" value="3"/>
</dbReference>
<dbReference type="InterPro" id="IPR051630">
    <property type="entry name" value="Corepressor-Demethylase"/>
</dbReference>
<dbReference type="AlphaFoldDB" id="A0AA36G8B6"/>
<feature type="compositionally biased region" description="Low complexity" evidence="14">
    <location>
        <begin position="38"/>
        <end position="47"/>
    </location>
</feature>
<evidence type="ECO:0000256" key="14">
    <source>
        <dbReference type="SAM" id="MobiDB-lite"/>
    </source>
</evidence>
<keyword evidence="9" id="KW-0408">Iron</keyword>
<evidence type="ECO:0000259" key="15">
    <source>
        <dbReference type="PROSITE" id="PS51184"/>
    </source>
</evidence>
<feature type="repeat" description="TPR" evidence="12">
    <location>
        <begin position="477"/>
        <end position="510"/>
    </location>
</feature>
<proteinExistence type="inferred from homology"/>
<keyword evidence="8" id="KW-0560">Oxidoreductase</keyword>
<dbReference type="InterPro" id="IPR046941">
    <property type="entry name" value="KDM6_GATAL_sf"/>
</dbReference>
<reference evidence="16" key="1">
    <citation type="submission" date="2023-06" db="EMBL/GenBank/DDBJ databases">
        <authorList>
            <person name="Delattre M."/>
        </authorList>
    </citation>
    <scope>NUCLEOTIDE SEQUENCE</scope>
    <source>
        <strain evidence="16">AF72</strain>
    </source>
</reference>
<evidence type="ECO:0000313" key="17">
    <source>
        <dbReference type="Proteomes" id="UP001177023"/>
    </source>
</evidence>
<evidence type="ECO:0000256" key="7">
    <source>
        <dbReference type="ARBA" id="ARBA00022964"/>
    </source>
</evidence>
<dbReference type="SMART" id="SM00558">
    <property type="entry name" value="JmjC"/>
    <property type="match status" value="1"/>
</dbReference>
<dbReference type="GO" id="GO:0071558">
    <property type="term" value="F:histone H3K27me2/H3K27me3 demethylase activity"/>
    <property type="evidence" value="ECO:0007669"/>
    <property type="project" value="TreeGrafter"/>
</dbReference>
<evidence type="ECO:0000256" key="10">
    <source>
        <dbReference type="ARBA" id="ARBA00023242"/>
    </source>
</evidence>
<keyword evidence="13" id="KW-0175">Coiled coil</keyword>
<dbReference type="GO" id="GO:0031490">
    <property type="term" value="F:chromatin DNA binding"/>
    <property type="evidence" value="ECO:0007669"/>
    <property type="project" value="TreeGrafter"/>
</dbReference>
<dbReference type="Proteomes" id="UP001177023">
    <property type="component" value="Unassembled WGS sequence"/>
</dbReference>
<dbReference type="InterPro" id="IPR048562">
    <property type="entry name" value="KDM6A_B-like_C-hel"/>
</dbReference>
<dbReference type="Pfam" id="PF21322">
    <property type="entry name" value="KDM6_C-hel"/>
    <property type="match status" value="1"/>
</dbReference>
<feature type="region of interest" description="Disordered" evidence="14">
    <location>
        <begin position="1"/>
        <end position="83"/>
    </location>
</feature>
<evidence type="ECO:0000256" key="3">
    <source>
        <dbReference type="ARBA" id="ARBA00022553"/>
    </source>
</evidence>
<dbReference type="PROSITE" id="PS51184">
    <property type="entry name" value="JMJC"/>
    <property type="match status" value="1"/>
</dbReference>
<evidence type="ECO:0000256" key="5">
    <source>
        <dbReference type="ARBA" id="ARBA00022833"/>
    </source>
</evidence>
<evidence type="ECO:0000313" key="16">
    <source>
        <dbReference type="EMBL" id="CAJ0583638.1"/>
    </source>
</evidence>
<dbReference type="Gene3D" id="2.60.120.650">
    <property type="entry name" value="Cupin"/>
    <property type="match status" value="1"/>
</dbReference>
<keyword evidence="4" id="KW-0479">Metal-binding</keyword>
<dbReference type="Pfam" id="PF02373">
    <property type="entry name" value="JmjC"/>
    <property type="match status" value="1"/>
</dbReference>
<dbReference type="PANTHER" id="PTHR14017:SF1">
    <property type="entry name" value="LD02225P"/>
    <property type="match status" value="1"/>
</dbReference>
<gene>
    <name evidence="16" type="ORF">MSPICULIGERA_LOCUS21709</name>
</gene>
<feature type="compositionally biased region" description="Basic and acidic residues" evidence="14">
    <location>
        <begin position="25"/>
        <end position="37"/>
    </location>
</feature>
<organism evidence="16 17">
    <name type="scientific">Mesorhabditis spiculigera</name>
    <dbReference type="NCBI Taxonomy" id="96644"/>
    <lineage>
        <taxon>Eukaryota</taxon>
        <taxon>Metazoa</taxon>
        <taxon>Ecdysozoa</taxon>
        <taxon>Nematoda</taxon>
        <taxon>Chromadorea</taxon>
        <taxon>Rhabditida</taxon>
        <taxon>Rhabditina</taxon>
        <taxon>Rhabditomorpha</taxon>
        <taxon>Rhabditoidea</taxon>
        <taxon>Rhabditidae</taxon>
        <taxon>Mesorhabditinae</taxon>
        <taxon>Mesorhabditis</taxon>
    </lineage>
</organism>